<dbReference type="Pfam" id="PF07287">
    <property type="entry name" value="AtuA"/>
    <property type="match status" value="2"/>
</dbReference>
<organism evidence="2 3">
    <name type="scientific">Candidatus Nephthysia bennettiae</name>
    <dbReference type="NCBI Taxonomy" id="3127016"/>
    <lineage>
        <taxon>Bacteria</taxon>
        <taxon>Bacillati</taxon>
        <taxon>Candidatus Dormiibacterota</taxon>
        <taxon>Candidatus Dormibacteria</taxon>
        <taxon>Candidatus Dormibacterales</taxon>
        <taxon>Candidatus Dormibacteraceae</taxon>
        <taxon>Candidatus Nephthysia</taxon>
    </lineage>
</organism>
<dbReference type="InterPro" id="IPR010839">
    <property type="entry name" value="AtuA_N"/>
</dbReference>
<dbReference type="AlphaFoldDB" id="A0A934K2Y9"/>
<evidence type="ECO:0000313" key="3">
    <source>
        <dbReference type="Proteomes" id="UP000612893"/>
    </source>
</evidence>
<keyword evidence="3" id="KW-1185">Reference proteome</keyword>
<proteinExistence type="predicted"/>
<evidence type="ECO:0000313" key="2">
    <source>
        <dbReference type="EMBL" id="MBJ7600641.1"/>
    </source>
</evidence>
<comment type="caution">
    <text evidence="2">The sequence shown here is derived from an EMBL/GenBank/DDBJ whole genome shotgun (WGS) entry which is preliminary data.</text>
</comment>
<protein>
    <submittedName>
        <fullName evidence="2">Acyclic terpene utilization AtuA family protein</fullName>
    </submittedName>
</protein>
<evidence type="ECO:0000259" key="1">
    <source>
        <dbReference type="Pfam" id="PF07287"/>
    </source>
</evidence>
<dbReference type="EMBL" id="JAEKNR010000216">
    <property type="protein sequence ID" value="MBJ7600641.1"/>
    <property type="molecule type" value="Genomic_DNA"/>
</dbReference>
<dbReference type="RefSeq" id="WP_338204559.1">
    <property type="nucleotide sequence ID" value="NZ_JAEKNR010000216.1"/>
</dbReference>
<gene>
    <name evidence="2" type="ORF">JF922_21555</name>
</gene>
<reference evidence="2" key="1">
    <citation type="submission" date="2020-10" db="EMBL/GenBank/DDBJ databases">
        <title>Ca. Dormibacterota MAGs.</title>
        <authorList>
            <person name="Montgomery K."/>
        </authorList>
    </citation>
    <scope>NUCLEOTIDE SEQUENCE [LARGE SCALE GENOMIC DNA]</scope>
    <source>
        <strain evidence="2">SC8812_S17_10</strain>
    </source>
</reference>
<sequence length="466" mass="50596">MKQIGVITPSGSLGGGWNFADFRRCMEEEQIDVIAADSGSTDIGPYYLGTGAPFASRIEIKGELGEMLRAAVEKGIPLVIGTAGGAGARSQMEWMRDIAVELAEENGWSFKLATIDAELDKDAVLSKLRAGDVHTFESGVDLTPEMVGDAAHIVAQMGPEPMVEAFRRGAQVIIAGRSCDDAVIASYPLFKGCNPALALHMGKILECGALAAEPVSLGIIMGFIGEDHFDLRPGDPRQRSTPKSVASHAFYEREDPIVHRGPGGTVDLSETTVEQLDARTARVRGSTYIPDPEYLVKIEGVRRVGYRTICVAGVHDPVMIEKLDEILEMNRKVVEGYFKDLGIEPSQYRLIVHAYGRDAVMKQLEPERDDLPHELGLVIDVVGDTQAIAFAVCRQFRARLMHLGHPGLVNNSGNLALLFSPAVSDMGPVFEFSIYHLMRLEDPLEIFKIDMIDVGAPAAVAEAAVR</sequence>
<feature type="domain" description="Acyclic terpene utilisation N-terminal" evidence="1">
    <location>
        <begin position="241"/>
        <end position="399"/>
    </location>
</feature>
<dbReference type="Proteomes" id="UP000612893">
    <property type="component" value="Unassembled WGS sequence"/>
</dbReference>
<feature type="domain" description="Acyclic terpene utilisation N-terminal" evidence="1">
    <location>
        <begin position="62"/>
        <end position="212"/>
    </location>
</feature>
<accession>A0A934K2Y9</accession>
<name>A0A934K2Y9_9BACT</name>